<accession>A0A6G3MG50</accession>
<evidence type="ECO:0000256" key="1">
    <source>
        <dbReference type="ARBA" id="ARBA00004201"/>
    </source>
</evidence>
<dbReference type="SUPFAM" id="SSF48371">
    <property type="entry name" value="ARM repeat"/>
    <property type="match status" value="1"/>
</dbReference>
<dbReference type="GO" id="GO:0006402">
    <property type="term" value="P:mRNA catabolic process"/>
    <property type="evidence" value="ECO:0007669"/>
    <property type="project" value="InterPro"/>
</dbReference>
<dbReference type="AlphaFoldDB" id="A0A6G3MG50"/>
<evidence type="ECO:0000256" key="3">
    <source>
        <dbReference type="ARBA" id="ARBA00014171"/>
    </source>
</evidence>
<comment type="similarity">
    <text evidence="2">Belongs to the CNOT9 family.</text>
</comment>
<sequence length="309" mass="35614">MLNPTSSVLANENLELERLLFLLEMLPNPNTRHETLLELEKNKGNVKIAQLLWISFGCVASLIQELVMVYPYLNCAPLNPSLSTRIGCVLELIHVLASDVVTRSQFLKSNIIYLLFPLLNGDKNNKTCEYLRLSALGVICSLITAENNEITQYLLNTELFYLLIKIMETSSDLARTVSTYSFLRLITTEIGLSYLCRNSQRLSLTLIVLGKMVYSISLNPEKSHKKLLKHILRCYFRIMEDEKSGHSIVFKNIPNELSYKAFKDILAEDKNCLSMLNQLIEEAEKRSCKYIHEHHHYQYKIGGRLRYFQ</sequence>
<comment type="subcellular location">
    <subcellularLocation>
        <location evidence="1">Cytoplasm</location>
        <location evidence="1">P-body</location>
    </subcellularLocation>
</comment>
<dbReference type="GO" id="GO:0000932">
    <property type="term" value="C:P-body"/>
    <property type="evidence" value="ECO:0007669"/>
    <property type="project" value="UniProtKB-SubCell"/>
</dbReference>
<dbReference type="InterPro" id="IPR016024">
    <property type="entry name" value="ARM-type_fold"/>
</dbReference>
<name>A0A6G3MG50_HENSL</name>
<proteinExistence type="inferred from homology"/>
<dbReference type="GO" id="GO:0030014">
    <property type="term" value="C:CCR4-NOT complex"/>
    <property type="evidence" value="ECO:0007669"/>
    <property type="project" value="InterPro"/>
</dbReference>
<reference evidence="5" key="1">
    <citation type="submission" date="2018-11" db="EMBL/GenBank/DDBJ databases">
        <title>Henneguya salminicola genome and transcriptome.</title>
        <authorList>
            <person name="Yahalomi D."/>
            <person name="Atkinson S.D."/>
            <person name="Neuhof M."/>
            <person name="Chang E.S."/>
            <person name="Philippe H."/>
            <person name="Cartwright P."/>
            <person name="Bartholomew J.L."/>
            <person name="Huchon D."/>
        </authorList>
    </citation>
    <scope>NUCLEOTIDE SEQUENCE</scope>
    <source>
        <strain evidence="5">Hz1</strain>
        <tissue evidence="5">Whole</tissue>
    </source>
</reference>
<evidence type="ECO:0000256" key="2">
    <source>
        <dbReference type="ARBA" id="ARBA00006385"/>
    </source>
</evidence>
<evidence type="ECO:0000256" key="4">
    <source>
        <dbReference type="ARBA" id="ARBA00030283"/>
    </source>
</evidence>
<organism evidence="5">
    <name type="scientific">Henneguya salminicola</name>
    <name type="common">Myxosporean</name>
    <dbReference type="NCBI Taxonomy" id="69463"/>
    <lineage>
        <taxon>Eukaryota</taxon>
        <taxon>Metazoa</taxon>
        <taxon>Cnidaria</taxon>
        <taxon>Myxozoa</taxon>
        <taxon>Myxosporea</taxon>
        <taxon>Bivalvulida</taxon>
        <taxon>Platysporina</taxon>
        <taxon>Myxobolidae</taxon>
        <taxon>Henneguya</taxon>
    </lineage>
</organism>
<dbReference type="EMBL" id="GHBP01001887">
    <property type="protein sequence ID" value="NDJ92916.1"/>
    <property type="molecule type" value="Transcribed_RNA"/>
</dbReference>
<dbReference type="Gene3D" id="1.25.10.10">
    <property type="entry name" value="Leucine-rich Repeat Variant"/>
    <property type="match status" value="1"/>
</dbReference>
<dbReference type="PANTHER" id="PTHR12262">
    <property type="entry name" value="CCR4-NOT TRANSCRIPTION COMPLEX SUBUNIT 9"/>
    <property type="match status" value="1"/>
</dbReference>
<dbReference type="Pfam" id="PF04078">
    <property type="entry name" value="Rcd1"/>
    <property type="match status" value="1"/>
</dbReference>
<dbReference type="InterPro" id="IPR011989">
    <property type="entry name" value="ARM-like"/>
</dbReference>
<evidence type="ECO:0000313" key="5">
    <source>
        <dbReference type="EMBL" id="NDJ92916.1"/>
    </source>
</evidence>
<dbReference type="InterPro" id="IPR007216">
    <property type="entry name" value="CNOT9"/>
</dbReference>
<protein>
    <recommendedName>
        <fullName evidence="3">CCR4-NOT transcription complex subunit 9</fullName>
    </recommendedName>
    <alternativeName>
        <fullName evidence="4">Cell differentiation protein RQCD1 homolog</fullName>
    </alternativeName>
</protein>